<evidence type="ECO:0000313" key="8">
    <source>
        <dbReference type="Proteomes" id="UP001345963"/>
    </source>
</evidence>
<dbReference type="Gene3D" id="1.10.510.10">
    <property type="entry name" value="Transferase(Phosphotransferase) domain 1"/>
    <property type="match status" value="1"/>
</dbReference>
<keyword evidence="5" id="KW-0206">Cytoskeleton</keyword>
<dbReference type="InterPro" id="IPR052409">
    <property type="entry name" value="Myosin-III_kinase_activity"/>
</dbReference>
<evidence type="ECO:0000256" key="6">
    <source>
        <dbReference type="ARBA" id="ARBA00023273"/>
    </source>
</evidence>
<evidence type="ECO:0000313" key="7">
    <source>
        <dbReference type="EMBL" id="MED6239476.1"/>
    </source>
</evidence>
<evidence type="ECO:0000256" key="5">
    <source>
        <dbReference type="ARBA" id="ARBA00023212"/>
    </source>
</evidence>
<organism evidence="7 8">
    <name type="scientific">Ataeniobius toweri</name>
    <dbReference type="NCBI Taxonomy" id="208326"/>
    <lineage>
        <taxon>Eukaryota</taxon>
        <taxon>Metazoa</taxon>
        <taxon>Chordata</taxon>
        <taxon>Craniata</taxon>
        <taxon>Vertebrata</taxon>
        <taxon>Euteleostomi</taxon>
        <taxon>Actinopterygii</taxon>
        <taxon>Neopterygii</taxon>
        <taxon>Teleostei</taxon>
        <taxon>Neoteleostei</taxon>
        <taxon>Acanthomorphata</taxon>
        <taxon>Ovalentaria</taxon>
        <taxon>Atherinomorphae</taxon>
        <taxon>Cyprinodontiformes</taxon>
        <taxon>Goodeidae</taxon>
        <taxon>Ataeniobius</taxon>
    </lineage>
</organism>
<comment type="subcellular location">
    <subcellularLocation>
        <location evidence="2">Cell projection</location>
    </subcellularLocation>
    <subcellularLocation>
        <location evidence="1">Cytoplasm</location>
        <location evidence="1">Cytoskeleton</location>
    </subcellularLocation>
</comment>
<dbReference type="InterPro" id="IPR011009">
    <property type="entry name" value="Kinase-like_dom_sf"/>
</dbReference>
<feature type="non-terminal residue" evidence="7">
    <location>
        <position position="1"/>
    </location>
</feature>
<evidence type="ECO:0000256" key="4">
    <source>
        <dbReference type="ARBA" id="ARBA00022737"/>
    </source>
</evidence>
<dbReference type="EMBL" id="JAHUTI010021455">
    <property type="protein sequence ID" value="MED6239476.1"/>
    <property type="molecule type" value="Genomic_DNA"/>
</dbReference>
<comment type="caution">
    <text evidence="7">The sequence shown here is derived from an EMBL/GenBank/DDBJ whole genome shotgun (WGS) entry which is preliminary data.</text>
</comment>
<keyword evidence="6" id="KW-0966">Cell projection</keyword>
<evidence type="ECO:0000256" key="1">
    <source>
        <dbReference type="ARBA" id="ARBA00004245"/>
    </source>
</evidence>
<evidence type="ECO:0000256" key="3">
    <source>
        <dbReference type="ARBA" id="ARBA00022490"/>
    </source>
</evidence>
<proteinExistence type="predicted"/>
<keyword evidence="8" id="KW-1185">Reference proteome</keyword>
<sequence length="74" mass="8583">NPSPTLRNPDQWCRSFSHFISQCLIKDFEARPSVTHLLEHPFIKQAHGKDVALSQQLANLIREQQEVGCRTRTR</sequence>
<keyword evidence="4" id="KW-0677">Repeat</keyword>
<protein>
    <submittedName>
        <fullName evidence="7">Uncharacterized protein</fullName>
    </submittedName>
</protein>
<dbReference type="SUPFAM" id="SSF56112">
    <property type="entry name" value="Protein kinase-like (PK-like)"/>
    <property type="match status" value="1"/>
</dbReference>
<reference evidence="7 8" key="1">
    <citation type="submission" date="2021-07" db="EMBL/GenBank/DDBJ databases">
        <authorList>
            <person name="Palmer J.M."/>
        </authorList>
    </citation>
    <scope>NUCLEOTIDE SEQUENCE [LARGE SCALE GENOMIC DNA]</scope>
    <source>
        <strain evidence="7 8">AT_MEX2019</strain>
        <tissue evidence="7">Muscle</tissue>
    </source>
</reference>
<dbReference type="Proteomes" id="UP001345963">
    <property type="component" value="Unassembled WGS sequence"/>
</dbReference>
<dbReference type="PANTHER" id="PTHR46256:SF1">
    <property type="entry name" value="MYOSIN-IIIB"/>
    <property type="match status" value="1"/>
</dbReference>
<dbReference type="PANTHER" id="PTHR46256">
    <property type="entry name" value="AGAP011099-PA"/>
    <property type="match status" value="1"/>
</dbReference>
<name>A0ABU7ANY7_9TELE</name>
<gene>
    <name evidence="7" type="ORF">ATANTOWER_006886</name>
</gene>
<evidence type="ECO:0000256" key="2">
    <source>
        <dbReference type="ARBA" id="ARBA00004316"/>
    </source>
</evidence>
<keyword evidence="3" id="KW-0963">Cytoplasm</keyword>
<accession>A0ABU7ANY7</accession>